<feature type="region of interest" description="Disordered" evidence="2">
    <location>
        <begin position="45"/>
        <end position="69"/>
    </location>
</feature>
<dbReference type="Proteomes" id="UP001459277">
    <property type="component" value="Unassembled WGS sequence"/>
</dbReference>
<dbReference type="PANTHER" id="PTHR47186">
    <property type="entry name" value="LEUCINE-RICH REPEAT-CONTAINING PROTEIN 57"/>
    <property type="match status" value="1"/>
</dbReference>
<name>A0AAW2DQB8_9ROSI</name>
<gene>
    <name evidence="4" type="ORF">SO802_007719</name>
</gene>
<dbReference type="InterPro" id="IPR032675">
    <property type="entry name" value="LRR_dom_sf"/>
</dbReference>
<feature type="compositionally biased region" description="Polar residues" evidence="2">
    <location>
        <begin position="560"/>
        <end position="572"/>
    </location>
</feature>
<feature type="compositionally biased region" description="Low complexity" evidence="2">
    <location>
        <begin position="45"/>
        <end position="66"/>
    </location>
</feature>
<dbReference type="InterPro" id="IPR055414">
    <property type="entry name" value="LRR_R13L4/SHOC2-like"/>
</dbReference>
<feature type="compositionally biased region" description="Basic and acidic residues" evidence="2">
    <location>
        <begin position="644"/>
        <end position="654"/>
    </location>
</feature>
<feature type="compositionally biased region" description="Basic and acidic residues" evidence="2">
    <location>
        <begin position="574"/>
        <end position="583"/>
    </location>
</feature>
<dbReference type="EMBL" id="JAZDWU010000002">
    <property type="protein sequence ID" value="KAL0012611.1"/>
    <property type="molecule type" value="Genomic_DNA"/>
</dbReference>
<organism evidence="4 5">
    <name type="scientific">Lithocarpus litseifolius</name>
    <dbReference type="NCBI Taxonomy" id="425828"/>
    <lineage>
        <taxon>Eukaryota</taxon>
        <taxon>Viridiplantae</taxon>
        <taxon>Streptophyta</taxon>
        <taxon>Embryophyta</taxon>
        <taxon>Tracheophyta</taxon>
        <taxon>Spermatophyta</taxon>
        <taxon>Magnoliopsida</taxon>
        <taxon>eudicotyledons</taxon>
        <taxon>Gunneridae</taxon>
        <taxon>Pentapetalae</taxon>
        <taxon>rosids</taxon>
        <taxon>fabids</taxon>
        <taxon>Fagales</taxon>
        <taxon>Fagaceae</taxon>
        <taxon>Lithocarpus</taxon>
    </lineage>
</organism>
<keyword evidence="1" id="KW-0677">Repeat</keyword>
<comment type="caution">
    <text evidence="4">The sequence shown here is derived from an EMBL/GenBank/DDBJ whole genome shotgun (WGS) entry which is preliminary data.</text>
</comment>
<feature type="domain" description="Disease resistance R13L4/SHOC-2-like LRR" evidence="3">
    <location>
        <begin position="375"/>
        <end position="553"/>
    </location>
</feature>
<evidence type="ECO:0000313" key="5">
    <source>
        <dbReference type="Proteomes" id="UP001459277"/>
    </source>
</evidence>
<dbReference type="AlphaFoldDB" id="A0AAW2DQB8"/>
<feature type="compositionally biased region" description="Polar residues" evidence="2">
    <location>
        <begin position="631"/>
        <end position="643"/>
    </location>
</feature>
<evidence type="ECO:0000256" key="2">
    <source>
        <dbReference type="SAM" id="MobiDB-lite"/>
    </source>
</evidence>
<dbReference type="PANTHER" id="PTHR47186:SF54">
    <property type="entry name" value="DISEASE RESISTANCE RPP13-LIKE PROTEIN 4"/>
    <property type="match status" value="1"/>
</dbReference>
<reference evidence="4 5" key="1">
    <citation type="submission" date="2024-01" db="EMBL/GenBank/DDBJ databases">
        <title>A telomere-to-telomere, gap-free genome of sweet tea (Lithocarpus litseifolius).</title>
        <authorList>
            <person name="Zhou J."/>
        </authorList>
    </citation>
    <scope>NUCLEOTIDE SEQUENCE [LARGE SCALE GENOMIC DNA]</scope>
    <source>
        <strain evidence="4">Zhou-2022a</strain>
        <tissue evidence="4">Leaf</tissue>
    </source>
</reference>
<feature type="compositionally biased region" description="Basic and acidic residues" evidence="2">
    <location>
        <begin position="668"/>
        <end position="678"/>
    </location>
</feature>
<sequence>MSSFDDLSNFAYSTDNFTVAQINDVVIPALIKRLSQAKSSISTTTATSTATATNKNNDNDNSGSGHSIEEDYRKMEIQLEKLRKDINYIGLAFTNFTNFEDNAAALFKALLQHTLDKSLNDLRATSRSPTFLIKQLQSKLQLLSEIVLKLKLQIPLPHKLSAPDSDARKYTRVGVGADYDDLQVIDELPDLHFHPLFDKSFAFKDFRHVYDSLDARIKLCLLCFALIPENEVVKKRFFVYWWVGEGLINSPLGSEDKTYEEMGDEIFEKLVKMGCVEAVNKKHRKVADSYKMNPFIRSAMIEFAKDAGFFDFDGKGNPTADFSKCYRACLVLNHRSQKLLRIGSELDQEKMPEKLQTIFNVNEPYPDFFELEWFSKLKNVKVLYLGRWQNSAKHHIEVESSEFLNGLRSMKFLRFFSLQGISRITKLPDSVCKLSSLRILDLRACHNLEELPDRIGSLKQLTHLDISECYLLEYIPKGIALLSELLVFKGFVVGDRVSADSCALGELLELRKLRKLSIYTNKMTFPTDREVITLQQFKKLQKLTIVWGGGVDSHAKQDKGATQPTGATTMSPKKSGDKKKQDKGVAQPIAAIITSPKKSGDKNEGVAQPNAATNTSPRKNGDNKKQVKGVAQTTVATITSPKNSGDHIRPDKGAEQPITESTMNPEVSGDKKKKDKGKAELTLESGAFARKLLKAATFKQGTKPVNLEEFKELEKLDLQCYPQMTAPSWLIPGKLDKLKKLYIRGGELQNLIQENDKWKVEILRLKFLSNIKMDWRELRASFPHLCYLEKFKCPKITLFPCDENGLWLKP</sequence>
<evidence type="ECO:0000313" key="4">
    <source>
        <dbReference type="EMBL" id="KAL0012611.1"/>
    </source>
</evidence>
<accession>A0AAW2DQB8</accession>
<proteinExistence type="predicted"/>
<dbReference type="Pfam" id="PF23598">
    <property type="entry name" value="LRR_14"/>
    <property type="match status" value="1"/>
</dbReference>
<protein>
    <recommendedName>
        <fullName evidence="3">Disease resistance R13L4/SHOC-2-like LRR domain-containing protein</fullName>
    </recommendedName>
</protein>
<dbReference type="Gene3D" id="3.80.10.10">
    <property type="entry name" value="Ribonuclease Inhibitor"/>
    <property type="match status" value="1"/>
</dbReference>
<evidence type="ECO:0000256" key="1">
    <source>
        <dbReference type="ARBA" id="ARBA00022737"/>
    </source>
</evidence>
<dbReference type="SUPFAM" id="SSF52058">
    <property type="entry name" value="L domain-like"/>
    <property type="match status" value="1"/>
</dbReference>
<evidence type="ECO:0000259" key="3">
    <source>
        <dbReference type="Pfam" id="PF23598"/>
    </source>
</evidence>
<feature type="region of interest" description="Disordered" evidence="2">
    <location>
        <begin position="553"/>
        <end position="678"/>
    </location>
</feature>
<keyword evidence="5" id="KW-1185">Reference proteome</keyword>